<reference evidence="1" key="1">
    <citation type="submission" date="2022-11" db="EMBL/GenBank/DDBJ databases">
        <title>Genome Sequence of Nemania bipapillata.</title>
        <authorList>
            <person name="Buettner E."/>
        </authorList>
    </citation>
    <scope>NUCLEOTIDE SEQUENCE</scope>
    <source>
        <strain evidence="1">CP14</strain>
    </source>
</reference>
<accession>A0ACC2IT28</accession>
<keyword evidence="2" id="KW-1185">Reference proteome</keyword>
<proteinExistence type="predicted"/>
<evidence type="ECO:0000313" key="2">
    <source>
        <dbReference type="Proteomes" id="UP001153334"/>
    </source>
</evidence>
<sequence>MDDVSTCTGQSPNTNRQSRHLPDDFMFGFDVEDDGDREYLTEVAMRGMGHEDDIKRFICLGLVRGVEEWEQAICCASAMKDQGIFDHPLDGQDTLTFLSKIYGVET</sequence>
<evidence type="ECO:0000313" key="1">
    <source>
        <dbReference type="EMBL" id="KAJ8118385.1"/>
    </source>
</evidence>
<name>A0ACC2IT28_9PEZI</name>
<gene>
    <name evidence="1" type="ORF">ONZ43_g4005</name>
</gene>
<comment type="caution">
    <text evidence="1">The sequence shown here is derived from an EMBL/GenBank/DDBJ whole genome shotgun (WGS) entry which is preliminary data.</text>
</comment>
<dbReference type="EMBL" id="JAPESX010001016">
    <property type="protein sequence ID" value="KAJ8118385.1"/>
    <property type="molecule type" value="Genomic_DNA"/>
</dbReference>
<dbReference type="Proteomes" id="UP001153334">
    <property type="component" value="Unassembled WGS sequence"/>
</dbReference>
<organism evidence="1 2">
    <name type="scientific">Nemania bipapillata</name>
    <dbReference type="NCBI Taxonomy" id="110536"/>
    <lineage>
        <taxon>Eukaryota</taxon>
        <taxon>Fungi</taxon>
        <taxon>Dikarya</taxon>
        <taxon>Ascomycota</taxon>
        <taxon>Pezizomycotina</taxon>
        <taxon>Sordariomycetes</taxon>
        <taxon>Xylariomycetidae</taxon>
        <taxon>Xylariales</taxon>
        <taxon>Xylariaceae</taxon>
        <taxon>Nemania</taxon>
    </lineage>
</organism>
<protein>
    <submittedName>
        <fullName evidence="1">Uncharacterized protein</fullName>
    </submittedName>
</protein>